<dbReference type="EMBL" id="CP013652">
    <property type="protein sequence ID" value="ALS20837.1"/>
    <property type="molecule type" value="Genomic_DNA"/>
</dbReference>
<dbReference type="PANTHER" id="PTHR43591">
    <property type="entry name" value="METHYLTRANSFERASE"/>
    <property type="match status" value="1"/>
</dbReference>
<dbReference type="SUPFAM" id="SSF53335">
    <property type="entry name" value="S-adenosyl-L-methionine-dependent methyltransferases"/>
    <property type="match status" value="1"/>
</dbReference>
<dbReference type="InterPro" id="IPR029063">
    <property type="entry name" value="SAM-dependent_MTases_sf"/>
</dbReference>
<proteinExistence type="predicted"/>
<dbReference type="CDD" id="cd02440">
    <property type="entry name" value="AdoMet_MTases"/>
    <property type="match status" value="1"/>
</dbReference>
<dbReference type="GO" id="GO:0032259">
    <property type="term" value="P:methylation"/>
    <property type="evidence" value="ECO:0007669"/>
    <property type="project" value="UniProtKB-KW"/>
</dbReference>
<evidence type="ECO:0000259" key="1">
    <source>
        <dbReference type="Pfam" id="PF08241"/>
    </source>
</evidence>
<dbReference type="KEGG" id="pnp:IJ22_04490"/>
<evidence type="ECO:0000313" key="3">
    <source>
        <dbReference type="Proteomes" id="UP000061660"/>
    </source>
</evidence>
<dbReference type="RefSeq" id="WP_201023583.1">
    <property type="nucleotide sequence ID" value="NZ_CP013652.1"/>
</dbReference>
<reference evidence="2 3" key="2">
    <citation type="journal article" date="2016" name="Genome Announc.">
        <title>Complete Genome Sequences of Two Interactive Moderate Thermophiles, Paenibacillus napthalenovorans 32O-Y and Paenibacillus sp. 32O-W.</title>
        <authorList>
            <person name="Butler R.R.III."/>
            <person name="Wang J."/>
            <person name="Stark B.C."/>
            <person name="Pombert J.F."/>
        </authorList>
    </citation>
    <scope>NUCLEOTIDE SEQUENCE [LARGE SCALE GENOMIC DNA]</scope>
    <source>
        <strain evidence="2 3">32O-Y</strain>
    </source>
</reference>
<dbReference type="GO" id="GO:0008757">
    <property type="term" value="F:S-adenosylmethionine-dependent methyltransferase activity"/>
    <property type="evidence" value="ECO:0007669"/>
    <property type="project" value="InterPro"/>
</dbReference>
<gene>
    <name evidence="2" type="ORF">IJ22_04490</name>
</gene>
<keyword evidence="2" id="KW-0489">Methyltransferase</keyword>
<reference evidence="3" key="1">
    <citation type="submission" date="2015-12" db="EMBL/GenBank/DDBJ databases">
        <title>Complete genome sequences of two moderately thermophilic Paenibacillus species.</title>
        <authorList>
            <person name="Butler R.III."/>
            <person name="Wang J."/>
            <person name="Stark B.C."/>
            <person name="Pombert J.-F."/>
        </authorList>
    </citation>
    <scope>NUCLEOTIDE SEQUENCE [LARGE SCALE GENOMIC DNA]</scope>
    <source>
        <strain evidence="3">32O-Y</strain>
    </source>
</reference>
<sequence>MMDPKQAKETVRDQFSRNAEKYVTSSIHAKGDDLPLLVEWLEPGADWQVLDAATGGGHVSKALSPFVAQIVATDLTKEMLAAARKHLIEEGCDNVGFVVADAEDLPFLDDSFDAVTCRIAAHHFPDPGRFITEAARVLKPGGKLLLIDNVVPEEARLDLFINTLEKLRDESHVRCCSLSQWTGWMKDAGLEVRKQRVRKKTFEFPTWVRRTARTEEQVKQVESHILKADKDLQEYCGLVLKDGAIRSITIDEWMVVAGKE</sequence>
<dbReference type="Gene3D" id="3.40.50.150">
    <property type="entry name" value="Vaccinia Virus protein VP39"/>
    <property type="match status" value="1"/>
</dbReference>
<evidence type="ECO:0000313" key="2">
    <source>
        <dbReference type="EMBL" id="ALS20837.1"/>
    </source>
</evidence>
<dbReference type="STRING" id="162209.IJ22_04490"/>
<organism evidence="2 3">
    <name type="scientific">Paenibacillus naphthalenovorans</name>
    <dbReference type="NCBI Taxonomy" id="162209"/>
    <lineage>
        <taxon>Bacteria</taxon>
        <taxon>Bacillati</taxon>
        <taxon>Bacillota</taxon>
        <taxon>Bacilli</taxon>
        <taxon>Bacillales</taxon>
        <taxon>Paenibacillaceae</taxon>
        <taxon>Paenibacillus</taxon>
    </lineage>
</organism>
<keyword evidence="2" id="KW-0808">Transferase</keyword>
<feature type="domain" description="Methyltransferase type 11" evidence="1">
    <location>
        <begin position="50"/>
        <end position="145"/>
    </location>
</feature>
<dbReference type="InterPro" id="IPR013216">
    <property type="entry name" value="Methyltransf_11"/>
</dbReference>
<dbReference type="Pfam" id="PF08241">
    <property type="entry name" value="Methyltransf_11"/>
    <property type="match status" value="1"/>
</dbReference>
<dbReference type="Proteomes" id="UP000061660">
    <property type="component" value="Chromosome"/>
</dbReference>
<dbReference type="PANTHER" id="PTHR43591:SF24">
    <property type="entry name" value="2-METHOXY-6-POLYPRENYL-1,4-BENZOQUINOL METHYLASE, MITOCHONDRIAL"/>
    <property type="match status" value="1"/>
</dbReference>
<name>A0A0U2VZZ9_9BACL</name>
<dbReference type="PATRIC" id="fig|162209.4.peg.474"/>
<dbReference type="AlphaFoldDB" id="A0A0U2VZZ9"/>
<accession>A0A0U2VZZ9</accession>
<protein>
    <submittedName>
        <fullName evidence="2">Methylase</fullName>
    </submittedName>
</protein>
<keyword evidence="3" id="KW-1185">Reference proteome</keyword>